<comment type="function">
    <text evidence="5">This protein is involved in the repair of mismatches in DNA. It is required for dam-dependent methyl-directed DNA mismatch repair. May act as a 'molecular matchmaker', a protein that promotes the formation of a stable complex between two or more DNA-binding proteins in an ATP-dependent manner without itself being part of a final effector complex.</text>
</comment>
<keyword evidence="3 5" id="KW-0227">DNA damage</keyword>
<dbReference type="Proteomes" id="UP000095477">
    <property type="component" value="Chromosome I"/>
</dbReference>
<dbReference type="OrthoDB" id="9763467at2"/>
<evidence type="ECO:0000259" key="6">
    <source>
        <dbReference type="SMART" id="SM00853"/>
    </source>
</evidence>
<dbReference type="NCBIfam" id="NF000948">
    <property type="entry name" value="PRK00095.1-1"/>
    <property type="match status" value="1"/>
</dbReference>
<keyword evidence="4 5" id="KW-0234">DNA repair</keyword>
<dbReference type="PATRIC" id="fig|1778263.3.peg.468"/>
<dbReference type="InterPro" id="IPR014762">
    <property type="entry name" value="DNA_mismatch_repair_CS"/>
</dbReference>
<dbReference type="GO" id="GO:0016887">
    <property type="term" value="F:ATP hydrolysis activity"/>
    <property type="evidence" value="ECO:0007669"/>
    <property type="project" value="InterPro"/>
</dbReference>
<dbReference type="PANTHER" id="PTHR10073:SF12">
    <property type="entry name" value="DNA MISMATCH REPAIR PROTEIN MLH1"/>
    <property type="match status" value="1"/>
</dbReference>
<evidence type="ECO:0000256" key="1">
    <source>
        <dbReference type="ARBA" id="ARBA00006082"/>
    </source>
</evidence>
<dbReference type="EMBL" id="LN999835">
    <property type="protein sequence ID" value="CUX97383.1"/>
    <property type="molecule type" value="Genomic_DNA"/>
</dbReference>
<dbReference type="Gene3D" id="3.30.1540.20">
    <property type="entry name" value="MutL, C-terminal domain, dimerisation subdomain"/>
    <property type="match status" value="1"/>
</dbReference>
<evidence type="ECO:0000313" key="9">
    <source>
        <dbReference type="Proteomes" id="UP000095477"/>
    </source>
</evidence>
<dbReference type="SMART" id="SM00853">
    <property type="entry name" value="MutL_C"/>
    <property type="match status" value="1"/>
</dbReference>
<sequence length="668" mass="74983">MPIQVLPPQLVNQIAAGEVVARPASVVKELVENSLDAGATNIKIDIERGGSKRISIRDNGSGIHKNELVLALARHTTSKIASLEDFERITSMGFRGEALASVSSVSRLMLTSRTVIQNEAWQAYTEGYNLSIALKPTAHPVGTTVDVLDLFYNMPARRKFMRTEKTEFTHIDEVVRRIALARFDVTFSLQHNGKIVRQYRAVDQQSQQHLRRLSSLCGQAFVDCALAVSEQQGDLAIRGWIADPTGIERPEMQYSYVNLRMIRNNLINHAIRQAYDQYQLTGAQQPAFVLFLDVDAHQVDVNVHPTKHEVRFHQARLVHDFIYRAILPILQQTYSLKLPLNKENLMSGQHAAKKLQASVNNNYFRALRASIHQPVAVRKIVDLSPMHDAMSGHAVLLTKNIPRQAPNEGGVDNLQLEIVSAKRGKKELPRYKSSSAEPSCAYDRKNYQRKNKKNKKDVEHTAGAAHNLSCTRSTISTTPMTAVNLHSFGQVLTLVSPHYGLLKSGKNLMLLSLPVAERCLLEHKLTPDREPLRAQPLLIPLHMTLREEEAVALSNYQSLLQDMGLTVQGYLKQITVNSVPLPLRKQNLQSLIPDLLGYLYSKALVTHNEVAAWLSRRLQLETIVWSHSRAIQLLADMERLCPHLIQNPPDKLLVTLDLKAAIKALNHD</sequence>
<dbReference type="PANTHER" id="PTHR10073">
    <property type="entry name" value="DNA MISMATCH REPAIR PROTEIN MLH, PMS, MUTL"/>
    <property type="match status" value="1"/>
</dbReference>
<dbReference type="InterPro" id="IPR038973">
    <property type="entry name" value="MutL/Mlh/Pms-like"/>
</dbReference>
<dbReference type="InterPro" id="IPR014721">
    <property type="entry name" value="Ribsml_uS5_D2-typ_fold_subgr"/>
</dbReference>
<dbReference type="KEGG" id="hed:TPER_HE00474"/>
<dbReference type="Pfam" id="PF01119">
    <property type="entry name" value="DNA_mis_repair"/>
    <property type="match status" value="1"/>
</dbReference>
<reference evidence="9" key="1">
    <citation type="submission" date="2016-01" db="EMBL/GenBank/DDBJ databases">
        <authorList>
            <person name="Husnik F."/>
        </authorList>
    </citation>
    <scope>NUCLEOTIDE SEQUENCE [LARGE SCALE GENOMIC DNA]</scope>
</reference>
<dbReference type="STRING" id="1778263.TPER_HE00474"/>
<dbReference type="GO" id="GO:0032300">
    <property type="term" value="C:mismatch repair complex"/>
    <property type="evidence" value="ECO:0007669"/>
    <property type="project" value="InterPro"/>
</dbReference>
<dbReference type="InterPro" id="IPR014790">
    <property type="entry name" value="MutL_C"/>
</dbReference>
<dbReference type="Gene3D" id="3.30.565.10">
    <property type="entry name" value="Histidine kinase-like ATPase, C-terminal domain"/>
    <property type="match status" value="1"/>
</dbReference>
<dbReference type="GO" id="GO:0006298">
    <property type="term" value="P:mismatch repair"/>
    <property type="evidence" value="ECO:0007669"/>
    <property type="project" value="UniProtKB-UniRule"/>
</dbReference>
<dbReference type="RefSeq" id="WP_067568069.1">
    <property type="nucleotide sequence ID" value="NZ_LN999835.1"/>
</dbReference>
<evidence type="ECO:0000256" key="3">
    <source>
        <dbReference type="ARBA" id="ARBA00022763"/>
    </source>
</evidence>
<dbReference type="InterPro" id="IPR013507">
    <property type="entry name" value="DNA_mismatch_S5_2-like"/>
</dbReference>
<gene>
    <name evidence="5 8" type="primary">mutL</name>
    <name evidence="8" type="ORF">TPER_HE00474</name>
</gene>
<dbReference type="SMART" id="SM01340">
    <property type="entry name" value="DNA_mis_repair"/>
    <property type="match status" value="1"/>
</dbReference>
<dbReference type="GO" id="GO:0005524">
    <property type="term" value="F:ATP binding"/>
    <property type="evidence" value="ECO:0007669"/>
    <property type="project" value="InterPro"/>
</dbReference>
<dbReference type="HAMAP" id="MF_00149">
    <property type="entry name" value="DNA_mis_repair"/>
    <property type="match status" value="1"/>
</dbReference>
<dbReference type="AlphaFoldDB" id="A0A143WUE6"/>
<dbReference type="NCBIfam" id="TIGR00585">
    <property type="entry name" value="mutl"/>
    <property type="match status" value="1"/>
</dbReference>
<feature type="domain" description="DNA mismatch repair protein S5" evidence="7">
    <location>
        <begin position="213"/>
        <end position="331"/>
    </location>
</feature>
<dbReference type="Gene3D" id="3.30.230.10">
    <property type="match status" value="1"/>
</dbReference>
<proteinExistence type="inferred from homology"/>
<evidence type="ECO:0000256" key="2">
    <source>
        <dbReference type="ARBA" id="ARBA00021975"/>
    </source>
</evidence>
<comment type="similarity">
    <text evidence="1 5">Belongs to the DNA mismatch repair MutL/HexB family.</text>
</comment>
<dbReference type="FunFam" id="3.30.565.10:FF:000003">
    <property type="entry name" value="DNA mismatch repair endonuclease MutL"/>
    <property type="match status" value="1"/>
</dbReference>
<evidence type="ECO:0000259" key="7">
    <source>
        <dbReference type="SMART" id="SM01340"/>
    </source>
</evidence>
<organism evidence="8 9">
    <name type="scientific">Candidatus Hoaglandella endobia</name>
    <dbReference type="NCBI Taxonomy" id="1778263"/>
    <lineage>
        <taxon>Bacteria</taxon>
        <taxon>Pseudomonadati</taxon>
        <taxon>Pseudomonadota</taxon>
        <taxon>Gammaproteobacteria</taxon>
        <taxon>Enterobacterales</taxon>
        <taxon>Enterobacteriaceae</taxon>
        <taxon>Candidatus Hoaglandella</taxon>
    </lineage>
</organism>
<dbReference type="InterPro" id="IPR037198">
    <property type="entry name" value="MutL_C_sf"/>
</dbReference>
<dbReference type="GO" id="GO:0030983">
    <property type="term" value="F:mismatched DNA binding"/>
    <property type="evidence" value="ECO:0007669"/>
    <property type="project" value="InterPro"/>
</dbReference>
<dbReference type="GO" id="GO:0140664">
    <property type="term" value="F:ATP-dependent DNA damage sensor activity"/>
    <property type="evidence" value="ECO:0007669"/>
    <property type="project" value="InterPro"/>
</dbReference>
<dbReference type="SUPFAM" id="SSF118116">
    <property type="entry name" value="DNA mismatch repair protein MutL"/>
    <property type="match status" value="1"/>
</dbReference>
<feature type="domain" description="MutL C-terminal dimerisation" evidence="6">
    <location>
        <begin position="491"/>
        <end position="626"/>
    </location>
</feature>
<dbReference type="InterPro" id="IPR002099">
    <property type="entry name" value="MutL/Mlh/PMS"/>
</dbReference>
<dbReference type="CDD" id="cd03482">
    <property type="entry name" value="MutL_Trans_MutL"/>
    <property type="match status" value="1"/>
</dbReference>
<dbReference type="InterPro" id="IPR020568">
    <property type="entry name" value="Ribosomal_Su5_D2-typ_SF"/>
</dbReference>
<dbReference type="Pfam" id="PF08676">
    <property type="entry name" value="MutL_C"/>
    <property type="match status" value="1"/>
</dbReference>
<dbReference type="InterPro" id="IPR042120">
    <property type="entry name" value="MutL_C_dimsub"/>
</dbReference>
<evidence type="ECO:0000256" key="4">
    <source>
        <dbReference type="ARBA" id="ARBA00023204"/>
    </source>
</evidence>
<keyword evidence="9" id="KW-1185">Reference proteome</keyword>
<dbReference type="Pfam" id="PF13589">
    <property type="entry name" value="HATPase_c_3"/>
    <property type="match status" value="1"/>
</dbReference>
<dbReference type="SUPFAM" id="SSF54211">
    <property type="entry name" value="Ribosomal protein S5 domain 2-like"/>
    <property type="match status" value="1"/>
</dbReference>
<name>A0A143WUE6_9ENTR</name>
<evidence type="ECO:0000313" key="8">
    <source>
        <dbReference type="EMBL" id="CUX97383.1"/>
    </source>
</evidence>
<dbReference type="CDD" id="cd16926">
    <property type="entry name" value="HATPase_MutL-MLH-PMS-like"/>
    <property type="match status" value="1"/>
</dbReference>
<dbReference type="PROSITE" id="PS00058">
    <property type="entry name" value="DNA_MISMATCH_REPAIR_1"/>
    <property type="match status" value="1"/>
</dbReference>
<dbReference type="InterPro" id="IPR042121">
    <property type="entry name" value="MutL_C_regsub"/>
</dbReference>
<protein>
    <recommendedName>
        <fullName evidence="2 5">DNA mismatch repair protein MutL</fullName>
    </recommendedName>
</protein>
<evidence type="ECO:0000256" key="5">
    <source>
        <dbReference type="HAMAP-Rule" id="MF_00149"/>
    </source>
</evidence>
<dbReference type="InterPro" id="IPR036890">
    <property type="entry name" value="HATPase_C_sf"/>
</dbReference>
<dbReference type="Gene3D" id="3.30.1370.100">
    <property type="entry name" value="MutL, C-terminal domain, regulatory subdomain"/>
    <property type="match status" value="1"/>
</dbReference>
<dbReference type="InterPro" id="IPR020667">
    <property type="entry name" value="DNA_mismatch_repair_MutL"/>
</dbReference>
<accession>A0A143WUE6</accession>
<dbReference type="SUPFAM" id="SSF55874">
    <property type="entry name" value="ATPase domain of HSP90 chaperone/DNA topoisomerase II/histidine kinase"/>
    <property type="match status" value="1"/>
</dbReference>